<dbReference type="Proteomes" id="UP000245133">
    <property type="component" value="Unassembled WGS sequence"/>
</dbReference>
<evidence type="ECO:0000313" key="2">
    <source>
        <dbReference type="Proteomes" id="UP000245133"/>
    </source>
</evidence>
<reference evidence="1 2" key="1">
    <citation type="submission" date="2018-02" db="EMBL/GenBank/DDBJ databases">
        <title>Novel Leptospira species isolated from soil and water in Japan.</title>
        <authorList>
            <person name="Nakao R."/>
            <person name="Masuzawa T."/>
        </authorList>
    </citation>
    <scope>NUCLEOTIDE SEQUENCE [LARGE SCALE GENOMIC DNA]</scope>
    <source>
        <strain evidence="1 2">YH101</strain>
    </source>
</reference>
<protein>
    <submittedName>
        <fullName evidence="1">Uncharacterized protein</fullName>
    </submittedName>
</protein>
<keyword evidence="2" id="KW-1185">Reference proteome</keyword>
<gene>
    <name evidence="1" type="ORF">LPTSP4_09680</name>
</gene>
<dbReference type="EMBL" id="BFBB01000003">
    <property type="protein sequence ID" value="GBF49455.1"/>
    <property type="molecule type" value="Genomic_DNA"/>
</dbReference>
<evidence type="ECO:0000313" key="1">
    <source>
        <dbReference type="EMBL" id="GBF49455.1"/>
    </source>
</evidence>
<sequence length="81" mass="8547">MYYIGRYYTEHTTKGERERLDIANDMITNGTNATGTGILAMMGCPICGYVLAGATALNLVTKHACLTTGGIGDGNSFGSSY</sequence>
<comment type="caution">
    <text evidence="1">The sequence shown here is derived from an EMBL/GenBank/DDBJ whole genome shotgun (WGS) entry which is preliminary data.</text>
</comment>
<name>A0A2P2DXT6_9LEPT</name>
<organism evidence="1 2">
    <name type="scientific">Leptospira ryugenii</name>
    <dbReference type="NCBI Taxonomy" id="1917863"/>
    <lineage>
        <taxon>Bacteria</taxon>
        <taxon>Pseudomonadati</taxon>
        <taxon>Spirochaetota</taxon>
        <taxon>Spirochaetia</taxon>
        <taxon>Leptospirales</taxon>
        <taxon>Leptospiraceae</taxon>
        <taxon>Leptospira</taxon>
    </lineage>
</organism>
<proteinExistence type="predicted"/>
<accession>A0A2P2DXT6</accession>
<dbReference type="AlphaFoldDB" id="A0A2P2DXT6"/>